<organism evidence="2 3">
    <name type="scientific">Agrococcus citreus</name>
    <dbReference type="NCBI Taxonomy" id="84643"/>
    <lineage>
        <taxon>Bacteria</taxon>
        <taxon>Bacillati</taxon>
        <taxon>Actinomycetota</taxon>
        <taxon>Actinomycetes</taxon>
        <taxon>Micrococcales</taxon>
        <taxon>Microbacteriaceae</taxon>
        <taxon>Agrococcus</taxon>
    </lineage>
</organism>
<dbReference type="Proteomes" id="UP001501266">
    <property type="component" value="Unassembled WGS sequence"/>
</dbReference>
<evidence type="ECO:0000256" key="1">
    <source>
        <dbReference type="SAM" id="MobiDB-lite"/>
    </source>
</evidence>
<accession>A0ABP4JLD0</accession>
<gene>
    <name evidence="2" type="ORF">GCM10009640_10910</name>
</gene>
<proteinExistence type="predicted"/>
<keyword evidence="3" id="KW-1185">Reference proteome</keyword>
<name>A0ABP4JLD0_9MICO</name>
<sequence>MREAGVADERQSTKGAGASPNGGNGKVYRSIRTGRIVSQAERIAAARARIVADDIRGLETEPWIVELSKQRA</sequence>
<feature type="region of interest" description="Disordered" evidence="1">
    <location>
        <begin position="1"/>
        <end position="27"/>
    </location>
</feature>
<comment type="caution">
    <text evidence="2">The sequence shown here is derived from an EMBL/GenBank/DDBJ whole genome shotgun (WGS) entry which is preliminary data.</text>
</comment>
<evidence type="ECO:0000313" key="3">
    <source>
        <dbReference type="Proteomes" id="UP001501266"/>
    </source>
</evidence>
<dbReference type="EMBL" id="BAAAKK010000003">
    <property type="protein sequence ID" value="GAA1420907.1"/>
    <property type="molecule type" value="Genomic_DNA"/>
</dbReference>
<reference evidence="3" key="1">
    <citation type="journal article" date="2019" name="Int. J. Syst. Evol. Microbiol.">
        <title>The Global Catalogue of Microorganisms (GCM) 10K type strain sequencing project: providing services to taxonomists for standard genome sequencing and annotation.</title>
        <authorList>
            <consortium name="The Broad Institute Genomics Platform"/>
            <consortium name="The Broad Institute Genome Sequencing Center for Infectious Disease"/>
            <person name="Wu L."/>
            <person name="Ma J."/>
        </authorList>
    </citation>
    <scope>NUCLEOTIDE SEQUENCE [LARGE SCALE GENOMIC DNA]</scope>
    <source>
        <strain evidence="3">JCM 12398</strain>
    </source>
</reference>
<evidence type="ECO:0000313" key="2">
    <source>
        <dbReference type="EMBL" id="GAA1420907.1"/>
    </source>
</evidence>
<feature type="compositionally biased region" description="Basic and acidic residues" evidence="1">
    <location>
        <begin position="1"/>
        <end position="12"/>
    </location>
</feature>
<protein>
    <submittedName>
        <fullName evidence="2">Uncharacterized protein</fullName>
    </submittedName>
</protein>